<organism evidence="1 2">
    <name type="scientific">Caerostris extrusa</name>
    <name type="common">Bark spider</name>
    <name type="synonym">Caerostris bankana</name>
    <dbReference type="NCBI Taxonomy" id="172846"/>
    <lineage>
        <taxon>Eukaryota</taxon>
        <taxon>Metazoa</taxon>
        <taxon>Ecdysozoa</taxon>
        <taxon>Arthropoda</taxon>
        <taxon>Chelicerata</taxon>
        <taxon>Arachnida</taxon>
        <taxon>Araneae</taxon>
        <taxon>Araneomorphae</taxon>
        <taxon>Entelegynae</taxon>
        <taxon>Araneoidea</taxon>
        <taxon>Araneidae</taxon>
        <taxon>Caerostris</taxon>
    </lineage>
</organism>
<accession>A0AAV4NEK9</accession>
<gene>
    <name evidence="1" type="ORF">CEXT_80141</name>
</gene>
<reference evidence="1 2" key="1">
    <citation type="submission" date="2021-06" db="EMBL/GenBank/DDBJ databases">
        <title>Caerostris extrusa draft genome.</title>
        <authorList>
            <person name="Kono N."/>
            <person name="Arakawa K."/>
        </authorList>
    </citation>
    <scope>NUCLEOTIDE SEQUENCE [LARGE SCALE GENOMIC DNA]</scope>
</reference>
<evidence type="ECO:0000313" key="1">
    <source>
        <dbReference type="EMBL" id="GIX83207.1"/>
    </source>
</evidence>
<sequence length="210" mass="23983">MIEAPEPKLPPIMVRYTDNLKDQIAEISNQFEDDVRIKLAGEQLKIFPANSDIHRAITKYFTDGKIEFYVITPKNQRPLKAVLKGVPVSYSADEIATGLAELGLKIDQVRQLTNLKTKAPIPVWQIVYRKAPENNKIFEALSLYYKYLHSHATCNLNQKLKEPPLKIRHQHSTPMRFCHSFHKIHLIASKPIDAACFRVITLHGFGIDQG</sequence>
<dbReference type="AlphaFoldDB" id="A0AAV4NEK9"/>
<dbReference type="Proteomes" id="UP001054945">
    <property type="component" value="Unassembled WGS sequence"/>
</dbReference>
<protein>
    <submittedName>
        <fullName evidence="1">Uncharacterized protein</fullName>
    </submittedName>
</protein>
<keyword evidence="2" id="KW-1185">Reference proteome</keyword>
<comment type="caution">
    <text evidence="1">The sequence shown here is derived from an EMBL/GenBank/DDBJ whole genome shotgun (WGS) entry which is preliminary data.</text>
</comment>
<name>A0AAV4NEK9_CAEEX</name>
<evidence type="ECO:0000313" key="2">
    <source>
        <dbReference type="Proteomes" id="UP001054945"/>
    </source>
</evidence>
<dbReference type="EMBL" id="BPLR01020843">
    <property type="protein sequence ID" value="GIX83207.1"/>
    <property type="molecule type" value="Genomic_DNA"/>
</dbReference>
<proteinExistence type="predicted"/>